<evidence type="ECO:0000259" key="2">
    <source>
        <dbReference type="Pfam" id="PF00561"/>
    </source>
</evidence>
<dbReference type="InterPro" id="IPR029058">
    <property type="entry name" value="AB_hydrolase_fold"/>
</dbReference>
<dbReference type="AlphaFoldDB" id="A0A5R8PAK2"/>
<feature type="signal peptide" evidence="1">
    <location>
        <begin position="1"/>
        <end position="24"/>
    </location>
</feature>
<dbReference type="OrthoDB" id="9796770at2"/>
<dbReference type="SUPFAM" id="SSF53474">
    <property type="entry name" value="alpha/beta-Hydrolases"/>
    <property type="match status" value="1"/>
</dbReference>
<dbReference type="InterPro" id="IPR000073">
    <property type="entry name" value="AB_hydrolase_1"/>
</dbReference>
<dbReference type="InterPro" id="IPR050266">
    <property type="entry name" value="AB_hydrolase_sf"/>
</dbReference>
<dbReference type="GO" id="GO:0016020">
    <property type="term" value="C:membrane"/>
    <property type="evidence" value="ECO:0007669"/>
    <property type="project" value="TreeGrafter"/>
</dbReference>
<comment type="caution">
    <text evidence="4">The sequence shown here is derived from an EMBL/GenBank/DDBJ whole genome shotgun (WGS) entry which is preliminary data.</text>
</comment>
<evidence type="ECO:0000256" key="1">
    <source>
        <dbReference type="SAM" id="SignalP"/>
    </source>
</evidence>
<dbReference type="InterPro" id="IPR013595">
    <property type="entry name" value="Pept_S33_TAP-like_C"/>
</dbReference>
<dbReference type="RefSeq" id="WP_138457352.1">
    <property type="nucleotide sequence ID" value="NZ_VBUU01000021.1"/>
</dbReference>
<dbReference type="EMBL" id="VBUU01000021">
    <property type="protein sequence ID" value="TLG05329.1"/>
    <property type="molecule type" value="Genomic_DNA"/>
</dbReference>
<keyword evidence="1" id="KW-0732">Signal</keyword>
<sequence length="498" mass="52075">MKKAPRAALVAALAALAVVPLITACDTTRAAQSPDWCPAVPGHQVECGIEQRPLVADDPQLGSVDVSYALIRRSNLDAPAIGTVAPNPGGPGVPLIAHAAQATQLASALLDDHDLLLIDPRGTGQSSPLDCGADEREFELGTREQQRQVVARCGERLGPRAAGYTSAATADDIDAVRERLGIPRLVLYGISYGTFLMPVYAERHPDRVQSMVLTGAFLPEFDLLNRPNAEAVSLALHRICERSGACDGATAVADLRTVAQRLAARPLEIGGANPMLLTEAKLATLIFEVATSNVGADPSAPTPLGSLPAALHAAAAGDDTGLRRFAEHTVGAPSTENIDLYITVACNDYPTVWSREAPVTEREQQYRRALAAAEPSADSAFSIEGFNGAVRDGGDACIGWPNITAPHPARPAGSLPNVPVLVLSGDLDAITPDAHGAQVAARFTDATFLSVPNTGHVPDLEPSGCVTGIIDRFIRTGTTGPTTCVESIPPITVEPVIR</sequence>
<evidence type="ECO:0000313" key="5">
    <source>
        <dbReference type="Proteomes" id="UP000308349"/>
    </source>
</evidence>
<dbReference type="PROSITE" id="PS51257">
    <property type="entry name" value="PROKAR_LIPOPROTEIN"/>
    <property type="match status" value="1"/>
</dbReference>
<dbReference type="PANTHER" id="PTHR43798">
    <property type="entry name" value="MONOACYLGLYCEROL LIPASE"/>
    <property type="match status" value="1"/>
</dbReference>
<dbReference type="Pfam" id="PF08386">
    <property type="entry name" value="Abhydrolase_4"/>
    <property type="match status" value="1"/>
</dbReference>
<reference evidence="4 5" key="1">
    <citation type="submission" date="2019-05" db="EMBL/GenBank/DDBJ databases">
        <title>Genomes sequences of two Nocardia cyriacigeorgica environmental isolates, type strains Nocardia asteroides ATCC 19247 and Nocardia cyriacigeorgica DSM 44484.</title>
        <authorList>
            <person name="Vautrin F."/>
            <person name="Bergeron E."/>
            <person name="Dubost A."/>
            <person name="Abrouk D."/>
            <person name="Rodriguez Nava V."/>
            <person name="Pujic P."/>
        </authorList>
    </citation>
    <scope>NUCLEOTIDE SEQUENCE [LARGE SCALE GENOMIC DNA]</scope>
    <source>
        <strain evidence="4 5">EML 1456</strain>
    </source>
</reference>
<dbReference type="Gene3D" id="3.40.50.1820">
    <property type="entry name" value="alpha/beta hydrolase"/>
    <property type="match status" value="1"/>
</dbReference>
<keyword evidence="4" id="KW-0378">Hydrolase</keyword>
<name>A0A5R8PAK2_9NOCA</name>
<evidence type="ECO:0000259" key="3">
    <source>
        <dbReference type="Pfam" id="PF08386"/>
    </source>
</evidence>
<protein>
    <submittedName>
        <fullName evidence="4">Alpha/beta hydrolase</fullName>
    </submittedName>
</protein>
<gene>
    <name evidence="4" type="ORF">FEK35_19390</name>
</gene>
<feature type="chain" id="PRO_5038863918" evidence="1">
    <location>
        <begin position="25"/>
        <end position="498"/>
    </location>
</feature>
<feature type="domain" description="AB hydrolase-1" evidence="2">
    <location>
        <begin position="88"/>
        <end position="221"/>
    </location>
</feature>
<accession>A0A5R8PAK2</accession>
<dbReference type="GO" id="GO:0016787">
    <property type="term" value="F:hydrolase activity"/>
    <property type="evidence" value="ECO:0007669"/>
    <property type="project" value="UniProtKB-KW"/>
</dbReference>
<dbReference type="Proteomes" id="UP000308349">
    <property type="component" value="Unassembled WGS sequence"/>
</dbReference>
<organism evidence="4 5">
    <name type="scientific">Nocardia cyriacigeorgica</name>
    <dbReference type="NCBI Taxonomy" id="135487"/>
    <lineage>
        <taxon>Bacteria</taxon>
        <taxon>Bacillati</taxon>
        <taxon>Actinomycetota</taxon>
        <taxon>Actinomycetes</taxon>
        <taxon>Mycobacteriales</taxon>
        <taxon>Nocardiaceae</taxon>
        <taxon>Nocardia</taxon>
    </lineage>
</organism>
<dbReference type="PANTHER" id="PTHR43798:SF27">
    <property type="entry name" value="HYDROLASE ALPHA_BETA HYDROLASE FOLD FAMILY"/>
    <property type="match status" value="1"/>
</dbReference>
<evidence type="ECO:0000313" key="4">
    <source>
        <dbReference type="EMBL" id="TLG05329.1"/>
    </source>
</evidence>
<dbReference type="Pfam" id="PF00561">
    <property type="entry name" value="Abhydrolase_1"/>
    <property type="match status" value="1"/>
</dbReference>
<feature type="domain" description="Peptidase S33 tripeptidyl aminopeptidase-like C-terminal" evidence="3">
    <location>
        <begin position="394"/>
        <end position="479"/>
    </location>
</feature>
<proteinExistence type="predicted"/>